<keyword evidence="2" id="KW-1185">Reference proteome</keyword>
<accession>A0ABU3R189</accession>
<evidence type="ECO:0000313" key="1">
    <source>
        <dbReference type="EMBL" id="MDU0113445.1"/>
    </source>
</evidence>
<organism evidence="1 2">
    <name type="scientific">Psychrosphaera aquimarina</name>
    <dbReference type="NCBI Taxonomy" id="2044854"/>
    <lineage>
        <taxon>Bacteria</taxon>
        <taxon>Pseudomonadati</taxon>
        <taxon>Pseudomonadota</taxon>
        <taxon>Gammaproteobacteria</taxon>
        <taxon>Alteromonadales</taxon>
        <taxon>Pseudoalteromonadaceae</taxon>
        <taxon>Psychrosphaera</taxon>
    </lineage>
</organism>
<gene>
    <name evidence="1" type="ORF">RT723_10635</name>
</gene>
<proteinExistence type="predicted"/>
<dbReference type="EMBL" id="JAWCUA010000007">
    <property type="protein sequence ID" value="MDU0113445.1"/>
    <property type="molecule type" value="Genomic_DNA"/>
</dbReference>
<reference evidence="1 2" key="1">
    <citation type="submission" date="2023-10" db="EMBL/GenBank/DDBJ databases">
        <title>Psychrosphaera aquimaarina strain SW33 isolated from seawater.</title>
        <authorList>
            <person name="Bayburt H."/>
            <person name="Kim J.M."/>
            <person name="Choi B.J."/>
            <person name="Jeon C.O."/>
        </authorList>
    </citation>
    <scope>NUCLEOTIDE SEQUENCE [LARGE SCALE GENOMIC DNA]</scope>
    <source>
        <strain evidence="1 2">KCTC 52743</strain>
    </source>
</reference>
<evidence type="ECO:0000313" key="2">
    <source>
        <dbReference type="Proteomes" id="UP001257914"/>
    </source>
</evidence>
<sequence length="48" mass="5612">MFAAELAVEIYLNSHFSYLILADVEKAKKNTVKEIEYLKKLLNFLSMM</sequence>
<dbReference type="Proteomes" id="UP001257914">
    <property type="component" value="Unassembled WGS sequence"/>
</dbReference>
<protein>
    <submittedName>
        <fullName evidence="1">Uncharacterized protein</fullName>
    </submittedName>
</protein>
<comment type="caution">
    <text evidence="1">The sequence shown here is derived from an EMBL/GenBank/DDBJ whole genome shotgun (WGS) entry which is preliminary data.</text>
</comment>
<dbReference type="RefSeq" id="WP_315947050.1">
    <property type="nucleotide sequence ID" value="NZ_JAWCUA010000007.1"/>
</dbReference>
<name>A0ABU3R189_9GAMM</name>